<gene>
    <name evidence="1" type="ORF">SAMN05877753_101149</name>
</gene>
<name>A0A285CGW3_9BACI</name>
<sequence>MLFKLCTRLHKRTYLYSPSGLEQTSEDTVENRTGENE</sequence>
<organism evidence="1 2">
    <name type="scientific">Bacillus oleivorans</name>
    <dbReference type="NCBI Taxonomy" id="1448271"/>
    <lineage>
        <taxon>Bacteria</taxon>
        <taxon>Bacillati</taxon>
        <taxon>Bacillota</taxon>
        <taxon>Bacilli</taxon>
        <taxon>Bacillales</taxon>
        <taxon>Bacillaceae</taxon>
        <taxon>Bacillus</taxon>
    </lineage>
</organism>
<evidence type="ECO:0000313" key="2">
    <source>
        <dbReference type="Proteomes" id="UP000219546"/>
    </source>
</evidence>
<evidence type="ECO:0000313" key="1">
    <source>
        <dbReference type="EMBL" id="SNX66837.1"/>
    </source>
</evidence>
<reference evidence="1 2" key="1">
    <citation type="submission" date="2017-08" db="EMBL/GenBank/DDBJ databases">
        <authorList>
            <person name="de Groot N.N."/>
        </authorList>
    </citation>
    <scope>NUCLEOTIDE SEQUENCE [LARGE SCALE GENOMIC DNA]</scope>
    <source>
        <strain evidence="1 2">JC228</strain>
    </source>
</reference>
<accession>A0A285CGW3</accession>
<protein>
    <submittedName>
        <fullName evidence="1">Uncharacterized protein</fullName>
    </submittedName>
</protein>
<proteinExistence type="predicted"/>
<dbReference type="Proteomes" id="UP000219546">
    <property type="component" value="Unassembled WGS sequence"/>
</dbReference>
<dbReference type="AlphaFoldDB" id="A0A285CGW3"/>
<keyword evidence="2" id="KW-1185">Reference proteome</keyword>
<dbReference type="EMBL" id="OAOP01000001">
    <property type="protein sequence ID" value="SNX66837.1"/>
    <property type="molecule type" value="Genomic_DNA"/>
</dbReference>